<organism evidence="13">
    <name type="scientific">Soboliphyme baturini</name>
    <dbReference type="NCBI Taxonomy" id="241478"/>
    <lineage>
        <taxon>Eukaryota</taxon>
        <taxon>Metazoa</taxon>
        <taxon>Ecdysozoa</taxon>
        <taxon>Nematoda</taxon>
        <taxon>Enoplea</taxon>
        <taxon>Dorylaimia</taxon>
        <taxon>Dioctophymatida</taxon>
        <taxon>Dioctophymatoidea</taxon>
        <taxon>Soboliphymatidae</taxon>
        <taxon>Soboliphyme</taxon>
    </lineage>
</organism>
<keyword evidence="4 7" id="KW-0067">ATP-binding</keyword>
<dbReference type="Gene3D" id="2.40.240.10">
    <property type="entry name" value="Ribosomal Protein L25, Chain P"/>
    <property type="match status" value="1"/>
</dbReference>
<sequence length="282" mass="32423">MNTVMSKRKLTWLVNEGVVDGWDDPRLPTVRGVLRRGMTVEGLKQFIVSQGSSRSVVMMDWNKLWAFNKKVIDPVAPRYTALLQNELVTVKVIGADVGKKSVPLHPKNNYMAEKIVHFTQEILIENEDASLLNERDIVTLINWGNAEVQKMHRDNSGKVDSVVLVLRLDNKDYKNTLKFTWLPFVESPEDEASLVPVVTTHFDEIITKPVLGKDEDFKQYVNFNSRHNFELVGEHALADVKKGDIIQLQRKGFYICDQEYKRIRYVTPNQKSFSRSFEGTIK</sequence>
<dbReference type="InterPro" id="IPR020056">
    <property type="entry name" value="Rbsml_bL25/Gln-tRNA_synth_N"/>
</dbReference>
<keyword evidence="3 7" id="KW-0547">Nucleotide-binding</keyword>
<evidence type="ECO:0000256" key="3">
    <source>
        <dbReference type="ARBA" id="ARBA00022741"/>
    </source>
</evidence>
<dbReference type="WBParaSite" id="SBAD_0000996001-mRNA-1">
    <property type="protein sequence ID" value="SBAD_0000996001-mRNA-1"/>
    <property type="gene ID" value="SBAD_0000996001"/>
</dbReference>
<name>A0A183J164_9BILA</name>
<dbReference type="Gene3D" id="1.10.1160.10">
    <property type="entry name" value="Glutamyl-trna Synthetase, Domain 2"/>
    <property type="match status" value="1"/>
</dbReference>
<dbReference type="GO" id="GO:0006424">
    <property type="term" value="P:glutamyl-tRNA aminoacylation"/>
    <property type="evidence" value="ECO:0007669"/>
    <property type="project" value="TreeGrafter"/>
</dbReference>
<evidence type="ECO:0000313" key="13">
    <source>
        <dbReference type="WBParaSite" id="SBAD_0000996001-mRNA-1"/>
    </source>
</evidence>
<dbReference type="InterPro" id="IPR050132">
    <property type="entry name" value="Gln/Glu-tRNA_Ligase"/>
</dbReference>
<proteinExistence type="inferred from homology"/>
<keyword evidence="12" id="KW-1185">Reference proteome</keyword>
<dbReference type="Pfam" id="PF20974">
    <property type="entry name" value="tRNA-synt_1c_C2"/>
    <property type="match status" value="1"/>
</dbReference>
<reference evidence="13" key="1">
    <citation type="submission" date="2016-06" db="UniProtKB">
        <authorList>
            <consortium name="WormBaseParasite"/>
        </authorList>
    </citation>
    <scope>IDENTIFICATION</scope>
</reference>
<dbReference type="GO" id="GO:0005829">
    <property type="term" value="C:cytosol"/>
    <property type="evidence" value="ECO:0007669"/>
    <property type="project" value="TreeGrafter"/>
</dbReference>
<dbReference type="Proteomes" id="UP000270296">
    <property type="component" value="Unassembled WGS sequence"/>
</dbReference>
<dbReference type="InterPro" id="IPR020058">
    <property type="entry name" value="Glu/Gln-tRNA-synth_Ib_cat-dom"/>
</dbReference>
<evidence type="ECO:0000313" key="12">
    <source>
        <dbReference type="Proteomes" id="UP000270296"/>
    </source>
</evidence>
<accession>A0A183J164</accession>
<dbReference type="PANTHER" id="PTHR43097:SF5">
    <property type="entry name" value="GLUTAMATE--TRNA LIGASE"/>
    <property type="match status" value="1"/>
</dbReference>
<evidence type="ECO:0000259" key="9">
    <source>
        <dbReference type="Pfam" id="PF03950"/>
    </source>
</evidence>
<dbReference type="SUPFAM" id="SSF52374">
    <property type="entry name" value="Nucleotidylyl transferase"/>
    <property type="match status" value="1"/>
</dbReference>
<feature type="domain" description="tRNA synthetases class I (E and Q) anti-codon binding" evidence="10">
    <location>
        <begin position="195"/>
        <end position="257"/>
    </location>
</feature>
<keyword evidence="5 7" id="KW-0648">Protein biosynthesis</keyword>
<dbReference type="SUPFAM" id="SSF50715">
    <property type="entry name" value="Ribosomal protein L25-like"/>
    <property type="match status" value="1"/>
</dbReference>
<dbReference type="GO" id="GO:0017102">
    <property type="term" value="C:methionyl glutamyl tRNA synthetase complex"/>
    <property type="evidence" value="ECO:0007669"/>
    <property type="project" value="TreeGrafter"/>
</dbReference>
<dbReference type="Pfam" id="PF00749">
    <property type="entry name" value="tRNA-synt_1c"/>
    <property type="match status" value="1"/>
</dbReference>
<evidence type="ECO:0000259" key="8">
    <source>
        <dbReference type="Pfam" id="PF00749"/>
    </source>
</evidence>
<evidence type="ECO:0000259" key="10">
    <source>
        <dbReference type="Pfam" id="PF20974"/>
    </source>
</evidence>
<dbReference type="GO" id="GO:0005524">
    <property type="term" value="F:ATP binding"/>
    <property type="evidence" value="ECO:0007669"/>
    <property type="project" value="UniProtKB-KW"/>
</dbReference>
<dbReference type="InterPro" id="IPR011035">
    <property type="entry name" value="Ribosomal_bL25/Gln-tRNA_synth"/>
</dbReference>
<feature type="domain" description="Glutamyl/glutaminyl-tRNA synthetase class Ib catalytic" evidence="8">
    <location>
        <begin position="2"/>
        <end position="73"/>
    </location>
</feature>
<dbReference type="GO" id="GO:0004818">
    <property type="term" value="F:glutamate-tRNA ligase activity"/>
    <property type="evidence" value="ECO:0007669"/>
    <property type="project" value="TreeGrafter"/>
</dbReference>
<feature type="domain" description="Glutamyl/glutaminyl-tRNA synthetase class Ib anti-codon binding" evidence="9">
    <location>
        <begin position="76"/>
        <end position="163"/>
    </location>
</feature>
<dbReference type="InterPro" id="IPR020061">
    <property type="entry name" value="Glu_tRNA_lig_a-bdl"/>
</dbReference>
<dbReference type="InterPro" id="IPR049437">
    <property type="entry name" value="tRNA-synt_1c_C2"/>
</dbReference>
<evidence type="ECO:0000256" key="7">
    <source>
        <dbReference type="RuleBase" id="RU363037"/>
    </source>
</evidence>
<dbReference type="EMBL" id="UZAM01012945">
    <property type="protein sequence ID" value="VDP24301.1"/>
    <property type="molecule type" value="Genomic_DNA"/>
</dbReference>
<evidence type="ECO:0000256" key="6">
    <source>
        <dbReference type="ARBA" id="ARBA00023146"/>
    </source>
</evidence>
<dbReference type="AlphaFoldDB" id="A0A183J164"/>
<gene>
    <name evidence="11" type="ORF">SBAD_LOCUS9612</name>
</gene>
<reference evidence="11 12" key="2">
    <citation type="submission" date="2018-11" db="EMBL/GenBank/DDBJ databases">
        <authorList>
            <consortium name="Pathogen Informatics"/>
        </authorList>
    </citation>
    <scope>NUCLEOTIDE SEQUENCE [LARGE SCALE GENOMIC DNA]</scope>
</reference>
<evidence type="ECO:0000256" key="4">
    <source>
        <dbReference type="ARBA" id="ARBA00022840"/>
    </source>
</evidence>
<evidence type="ECO:0000256" key="1">
    <source>
        <dbReference type="ARBA" id="ARBA00022490"/>
    </source>
</evidence>
<keyword evidence="2 7" id="KW-0436">Ligase</keyword>
<dbReference type="OrthoDB" id="1350766at2759"/>
<keyword evidence="6 7" id="KW-0030">Aminoacyl-tRNA synthetase</keyword>
<comment type="similarity">
    <text evidence="7">Belongs to the class-I aminoacyl-tRNA synthetase family.</text>
</comment>
<keyword evidence="1" id="KW-0963">Cytoplasm</keyword>
<evidence type="ECO:0000256" key="2">
    <source>
        <dbReference type="ARBA" id="ARBA00022598"/>
    </source>
</evidence>
<dbReference type="PANTHER" id="PTHR43097">
    <property type="entry name" value="GLUTAMINE-TRNA LIGASE"/>
    <property type="match status" value="1"/>
</dbReference>
<protein>
    <submittedName>
        <fullName evidence="13">tRNA-synt_1c_C domain-containing protein</fullName>
    </submittedName>
</protein>
<evidence type="ECO:0000313" key="11">
    <source>
        <dbReference type="EMBL" id="VDP24301.1"/>
    </source>
</evidence>
<dbReference type="Pfam" id="PF03950">
    <property type="entry name" value="tRNA-synt_1c_C"/>
    <property type="match status" value="1"/>
</dbReference>
<dbReference type="FunFam" id="1.10.1160.10:FF:000001">
    <property type="entry name" value="Glutamine--tRNA ligase"/>
    <property type="match status" value="1"/>
</dbReference>
<dbReference type="InterPro" id="IPR020059">
    <property type="entry name" value="Glu/Gln-tRNA-synth_Ib_codon-bd"/>
</dbReference>
<evidence type="ECO:0000256" key="5">
    <source>
        <dbReference type="ARBA" id="ARBA00022917"/>
    </source>
</evidence>